<keyword evidence="1" id="KW-0472">Membrane</keyword>
<feature type="transmembrane region" description="Helical" evidence="1">
    <location>
        <begin position="156"/>
        <end position="178"/>
    </location>
</feature>
<dbReference type="GO" id="GO:0016301">
    <property type="term" value="F:kinase activity"/>
    <property type="evidence" value="ECO:0007669"/>
    <property type="project" value="UniProtKB-KW"/>
</dbReference>
<name>A0A358E2G0_9ALTE</name>
<dbReference type="PANTHER" id="PTHR35152">
    <property type="entry name" value="DOMAIN SIGNALLING PROTEIN, PUTATIVE (AFU_ORTHOLOGUE AFUA_5G11310)-RELATED"/>
    <property type="match status" value="1"/>
</dbReference>
<dbReference type="InterPro" id="IPR005330">
    <property type="entry name" value="MHYT_dom"/>
</dbReference>
<feature type="transmembrane region" description="Helical" evidence="1">
    <location>
        <begin position="53"/>
        <end position="70"/>
    </location>
</feature>
<dbReference type="GO" id="GO:0016020">
    <property type="term" value="C:membrane"/>
    <property type="evidence" value="ECO:0007669"/>
    <property type="project" value="UniProtKB-UniRule"/>
</dbReference>
<dbReference type="Pfam" id="PF03707">
    <property type="entry name" value="MHYT"/>
    <property type="match status" value="3"/>
</dbReference>
<feature type="domain" description="MHYT" evidence="2">
    <location>
        <begin position="18"/>
        <end position="215"/>
    </location>
</feature>
<keyword evidence="3" id="KW-0418">Kinase</keyword>
<keyword evidence="3" id="KW-0808">Transferase</keyword>
<feature type="transmembrane region" description="Helical" evidence="1">
    <location>
        <begin position="20"/>
        <end position="41"/>
    </location>
</feature>
<feature type="non-terminal residue" evidence="3">
    <location>
        <position position="1"/>
    </location>
</feature>
<feature type="transmembrane region" description="Helical" evidence="1">
    <location>
        <begin position="190"/>
        <end position="209"/>
    </location>
</feature>
<keyword evidence="1" id="KW-0812">Transmembrane</keyword>
<keyword evidence="1" id="KW-1133">Transmembrane helix</keyword>
<evidence type="ECO:0000313" key="4">
    <source>
        <dbReference type="Proteomes" id="UP000264779"/>
    </source>
</evidence>
<evidence type="ECO:0000256" key="1">
    <source>
        <dbReference type="PROSITE-ProRule" id="PRU00244"/>
    </source>
</evidence>
<gene>
    <name evidence="3" type="ORF">DEB45_15455</name>
</gene>
<sequence>ISRFFTFDEHATLIEGAYHFPLVVLSLLVAVFASFMAFNVARQAAITEDKIRRNTLLGTGSIALGGGIWSMHFLGMTAFDLCLSVNYDPFVTGLSAIPGVAAAWVALHLLIKTRISIAEIVLGGVLVGAGIGTMHYSGMAAMEMAPLLRYDLGMFALSIVVAVCLAMLSLWIKFGITAATKSKKLLGKHVLLASIVMGLAISGMHYTGMAAARFVLPPGMETSNQSSDIAVFLAISIAIVTLVLITTVLGISLLFKYRDVMVRAIESERIQSAITDTAVDAILTVD</sequence>
<reference evidence="3 4" key="1">
    <citation type="journal article" date="2018" name="Nat. Biotechnol.">
        <title>A standardized bacterial taxonomy based on genome phylogeny substantially revises the tree of life.</title>
        <authorList>
            <person name="Parks D.H."/>
            <person name="Chuvochina M."/>
            <person name="Waite D.W."/>
            <person name="Rinke C."/>
            <person name="Skarshewski A."/>
            <person name="Chaumeil P.A."/>
            <person name="Hugenholtz P."/>
        </authorList>
    </citation>
    <scope>NUCLEOTIDE SEQUENCE [LARGE SCALE GENOMIC DNA]</scope>
    <source>
        <strain evidence="3">UBA11621</strain>
    </source>
</reference>
<evidence type="ECO:0000259" key="2">
    <source>
        <dbReference type="PROSITE" id="PS50924"/>
    </source>
</evidence>
<comment type="caution">
    <text evidence="3">The sequence shown here is derived from an EMBL/GenBank/DDBJ whole genome shotgun (WGS) entry which is preliminary data.</text>
</comment>
<dbReference type="Proteomes" id="UP000264779">
    <property type="component" value="Unassembled WGS sequence"/>
</dbReference>
<dbReference type="AlphaFoldDB" id="A0A358E2G0"/>
<feature type="transmembrane region" description="Helical" evidence="1">
    <location>
        <begin position="90"/>
        <end position="110"/>
    </location>
</feature>
<dbReference type="EMBL" id="DONK01000241">
    <property type="protein sequence ID" value="HBU52648.1"/>
    <property type="molecule type" value="Genomic_DNA"/>
</dbReference>
<feature type="non-terminal residue" evidence="3">
    <location>
        <position position="286"/>
    </location>
</feature>
<evidence type="ECO:0000313" key="3">
    <source>
        <dbReference type="EMBL" id="HBU52648.1"/>
    </source>
</evidence>
<feature type="transmembrane region" description="Helical" evidence="1">
    <location>
        <begin position="229"/>
        <end position="255"/>
    </location>
</feature>
<dbReference type="PANTHER" id="PTHR35152:SF1">
    <property type="entry name" value="DOMAIN SIGNALLING PROTEIN, PUTATIVE (AFU_ORTHOLOGUE AFUA_5G11310)-RELATED"/>
    <property type="match status" value="1"/>
</dbReference>
<proteinExistence type="predicted"/>
<accession>A0A358E2G0</accession>
<protein>
    <submittedName>
        <fullName evidence="3">Histidine kinase</fullName>
    </submittedName>
</protein>
<organism evidence="3 4">
    <name type="scientific">Alteromonas australica</name>
    <dbReference type="NCBI Taxonomy" id="589873"/>
    <lineage>
        <taxon>Bacteria</taxon>
        <taxon>Pseudomonadati</taxon>
        <taxon>Pseudomonadota</taxon>
        <taxon>Gammaproteobacteria</taxon>
        <taxon>Alteromonadales</taxon>
        <taxon>Alteromonadaceae</taxon>
        <taxon>Alteromonas/Salinimonas group</taxon>
        <taxon>Alteromonas</taxon>
    </lineage>
</organism>
<feature type="transmembrane region" description="Helical" evidence="1">
    <location>
        <begin position="117"/>
        <end position="136"/>
    </location>
</feature>
<dbReference type="PROSITE" id="PS50924">
    <property type="entry name" value="MHYT"/>
    <property type="match status" value="1"/>
</dbReference>